<organism evidence="2 3">
    <name type="scientific">Schizophyllum amplum</name>
    <dbReference type="NCBI Taxonomy" id="97359"/>
    <lineage>
        <taxon>Eukaryota</taxon>
        <taxon>Fungi</taxon>
        <taxon>Dikarya</taxon>
        <taxon>Basidiomycota</taxon>
        <taxon>Agaricomycotina</taxon>
        <taxon>Agaricomycetes</taxon>
        <taxon>Agaricomycetidae</taxon>
        <taxon>Agaricales</taxon>
        <taxon>Schizophyllaceae</taxon>
        <taxon>Schizophyllum</taxon>
    </lineage>
</organism>
<proteinExistence type="inferred from homology"/>
<comment type="caution">
    <text evidence="2">The sequence shown here is derived from an EMBL/GenBank/DDBJ whole genome shotgun (WGS) entry which is preliminary data.</text>
</comment>
<accession>A0A550CVY4</accession>
<reference evidence="2 3" key="1">
    <citation type="journal article" date="2019" name="New Phytol.">
        <title>Comparative genomics reveals unique wood-decay strategies and fruiting body development in the Schizophyllaceae.</title>
        <authorList>
            <person name="Almasi E."/>
            <person name="Sahu N."/>
            <person name="Krizsan K."/>
            <person name="Balint B."/>
            <person name="Kovacs G.M."/>
            <person name="Kiss B."/>
            <person name="Cseklye J."/>
            <person name="Drula E."/>
            <person name="Henrissat B."/>
            <person name="Nagy I."/>
            <person name="Chovatia M."/>
            <person name="Adam C."/>
            <person name="LaButti K."/>
            <person name="Lipzen A."/>
            <person name="Riley R."/>
            <person name="Grigoriev I.V."/>
            <person name="Nagy L.G."/>
        </authorList>
    </citation>
    <scope>NUCLEOTIDE SEQUENCE [LARGE SCALE GENOMIC DNA]</scope>
    <source>
        <strain evidence="2 3">NL-1724</strain>
    </source>
</reference>
<dbReference type="SUPFAM" id="SSF102198">
    <property type="entry name" value="Putative cyclase"/>
    <property type="match status" value="1"/>
</dbReference>
<dbReference type="Proteomes" id="UP000320762">
    <property type="component" value="Unassembled WGS sequence"/>
</dbReference>
<evidence type="ECO:0000256" key="1">
    <source>
        <dbReference type="ARBA" id="ARBA00007865"/>
    </source>
</evidence>
<protein>
    <submittedName>
        <fullName evidence="2">Putative cyclase</fullName>
    </submittedName>
</protein>
<comment type="similarity">
    <text evidence="1">Belongs to the Cyclase 1 superfamily.</text>
</comment>
<keyword evidence="3" id="KW-1185">Reference proteome</keyword>
<evidence type="ECO:0000313" key="3">
    <source>
        <dbReference type="Proteomes" id="UP000320762"/>
    </source>
</evidence>
<name>A0A550CVY4_9AGAR</name>
<dbReference type="PANTHER" id="PTHR31118">
    <property type="entry name" value="CYCLASE-LIKE PROTEIN 2"/>
    <property type="match status" value="1"/>
</dbReference>
<dbReference type="InterPro" id="IPR007325">
    <property type="entry name" value="KFase/CYL"/>
</dbReference>
<dbReference type="STRING" id="97359.A0A550CVY4"/>
<dbReference type="EMBL" id="VDMD01000001">
    <property type="protein sequence ID" value="TRM68950.1"/>
    <property type="molecule type" value="Genomic_DNA"/>
</dbReference>
<sequence>MSSSKIIDLSHPLNSSIQIYPGDPAFECRQVCTVASDGFNMCSLSLGSHTGTHIDAPAHFIAGGATISDLSLDHLVGPALVLRLPDLRPREAITWHEHIAPHAEQLANHASGIVLLHTGWARHWGTPAYFDNPFLTEEAAKRLAHAGVRVVGMDTMSPDEMPISDGKEPAGGFAAHEALLGAGVVIVENLRNLESVESGMTVSLAPLNLEGCDGSPIRAYAIAKS</sequence>
<dbReference type="Gene3D" id="3.50.30.50">
    <property type="entry name" value="Putative cyclase"/>
    <property type="match status" value="1"/>
</dbReference>
<dbReference type="OrthoDB" id="7108654at2759"/>
<dbReference type="InterPro" id="IPR037175">
    <property type="entry name" value="KFase_sf"/>
</dbReference>
<dbReference type="GO" id="GO:0019441">
    <property type="term" value="P:L-tryptophan catabolic process to kynurenine"/>
    <property type="evidence" value="ECO:0007669"/>
    <property type="project" value="InterPro"/>
</dbReference>
<dbReference type="PANTHER" id="PTHR31118:SF12">
    <property type="entry name" value="CYCLASE-LIKE PROTEIN 2"/>
    <property type="match status" value="1"/>
</dbReference>
<evidence type="ECO:0000313" key="2">
    <source>
        <dbReference type="EMBL" id="TRM68950.1"/>
    </source>
</evidence>
<gene>
    <name evidence="2" type="ORF">BD626DRAFT_391995</name>
</gene>
<dbReference type="GO" id="GO:0004061">
    <property type="term" value="F:arylformamidase activity"/>
    <property type="evidence" value="ECO:0007669"/>
    <property type="project" value="InterPro"/>
</dbReference>
<dbReference type="Pfam" id="PF04199">
    <property type="entry name" value="Cyclase"/>
    <property type="match status" value="1"/>
</dbReference>
<dbReference type="AlphaFoldDB" id="A0A550CVY4"/>